<sequence length="178" mass="18888">MYKYTALLALLFAATLAVVQAEPPRFRAALRRAPGRFLARQEAEVADSPDDAPPAVAADQPAPYPPAGVTPSIPFDLPTETEAPLPDEVYGPPEEEDPTPDPTYGPPEETTTLSAPADAAEVDVVSANLIQPRQKPVLAKQRARGVVRSQPLILQAVPAAPGVVELVRAEPGVVYILK</sequence>
<feature type="region of interest" description="Disordered" evidence="1">
    <location>
        <begin position="41"/>
        <end position="113"/>
    </location>
</feature>
<reference evidence="4" key="2">
    <citation type="journal article" date="2015" name="Gigascience">
        <title>Reconstructing a comprehensive transcriptome assembly of a white-pupal translocated strain of the pest fruit fly Bactrocera cucurbitae.</title>
        <authorList>
            <person name="Sim S.B."/>
            <person name="Calla B."/>
            <person name="Hall B."/>
            <person name="DeRego T."/>
            <person name="Geib S.M."/>
        </authorList>
    </citation>
    <scope>NUCLEOTIDE SEQUENCE</scope>
</reference>
<keyword evidence="2" id="KW-0732">Signal</keyword>
<proteinExistence type="predicted"/>
<protein>
    <recommendedName>
        <fullName evidence="3">DUF4794 domain-containing protein</fullName>
    </recommendedName>
</protein>
<feature type="chain" id="PRO_5001993874" description="DUF4794 domain-containing protein" evidence="2">
    <location>
        <begin position="22"/>
        <end position="178"/>
    </location>
</feature>
<evidence type="ECO:0000313" key="4">
    <source>
        <dbReference type="EMBL" id="JAC98545.1"/>
    </source>
</evidence>
<organism evidence="4">
    <name type="scientific">Zeugodacus cucurbitae</name>
    <name type="common">Melon fruit fly</name>
    <name type="synonym">Bactrocera cucurbitae</name>
    <dbReference type="NCBI Taxonomy" id="28588"/>
    <lineage>
        <taxon>Eukaryota</taxon>
        <taxon>Metazoa</taxon>
        <taxon>Ecdysozoa</taxon>
        <taxon>Arthropoda</taxon>
        <taxon>Hexapoda</taxon>
        <taxon>Insecta</taxon>
        <taxon>Pterygota</taxon>
        <taxon>Neoptera</taxon>
        <taxon>Endopterygota</taxon>
        <taxon>Diptera</taxon>
        <taxon>Brachycera</taxon>
        <taxon>Muscomorpha</taxon>
        <taxon>Tephritoidea</taxon>
        <taxon>Tephritidae</taxon>
        <taxon>Zeugodacus</taxon>
        <taxon>Zeugodacus</taxon>
    </lineage>
</organism>
<dbReference type="AlphaFoldDB" id="A0A0A1WIP3"/>
<dbReference type="EMBL" id="GBXI01015746">
    <property type="protein sequence ID" value="JAC98545.1"/>
    <property type="molecule type" value="Transcribed_RNA"/>
</dbReference>
<evidence type="ECO:0000256" key="2">
    <source>
        <dbReference type="SAM" id="SignalP"/>
    </source>
</evidence>
<evidence type="ECO:0000256" key="1">
    <source>
        <dbReference type="SAM" id="MobiDB-lite"/>
    </source>
</evidence>
<feature type="domain" description="DUF4794" evidence="3">
    <location>
        <begin position="62"/>
        <end position="113"/>
    </location>
</feature>
<reference evidence="4" key="1">
    <citation type="submission" date="2014-11" db="EMBL/GenBank/DDBJ databases">
        <authorList>
            <person name="Geib S."/>
        </authorList>
    </citation>
    <scope>NUCLEOTIDE SEQUENCE</scope>
</reference>
<dbReference type="InterPro" id="IPR032011">
    <property type="entry name" value="DUF4794"/>
</dbReference>
<gene>
    <name evidence="4" type="ORF">g.13085</name>
</gene>
<evidence type="ECO:0000259" key="3">
    <source>
        <dbReference type="Pfam" id="PF16042"/>
    </source>
</evidence>
<dbReference type="Pfam" id="PF16042">
    <property type="entry name" value="DUF4794"/>
    <property type="match status" value="1"/>
</dbReference>
<name>A0A0A1WIP3_ZEUCU</name>
<accession>A0A0A1WIP3</accession>
<feature type="signal peptide" evidence="2">
    <location>
        <begin position="1"/>
        <end position="21"/>
    </location>
</feature>